<dbReference type="GO" id="GO:0003677">
    <property type="term" value="F:DNA binding"/>
    <property type="evidence" value="ECO:0007669"/>
    <property type="project" value="UniProtKB-KW"/>
</dbReference>
<dbReference type="Pfam" id="PF12802">
    <property type="entry name" value="MarR_2"/>
    <property type="match status" value="1"/>
</dbReference>
<evidence type="ECO:0000313" key="3">
    <source>
        <dbReference type="Proteomes" id="UP000754495"/>
    </source>
</evidence>
<name>A0ABX0SMZ9_9PSEU</name>
<comment type="caution">
    <text evidence="2">The sequence shown here is derived from an EMBL/GenBank/DDBJ whole genome shotgun (WGS) entry which is preliminary data.</text>
</comment>
<dbReference type="PROSITE" id="PS50995">
    <property type="entry name" value="HTH_MARR_2"/>
    <property type="match status" value="1"/>
</dbReference>
<dbReference type="Proteomes" id="UP000754495">
    <property type="component" value="Unassembled WGS sequence"/>
</dbReference>
<dbReference type="SUPFAM" id="SSF46785">
    <property type="entry name" value="Winged helix' DNA-binding domain"/>
    <property type="match status" value="1"/>
</dbReference>
<gene>
    <name evidence="2" type="ORF">FHX46_000879</name>
</gene>
<dbReference type="InterPro" id="IPR000835">
    <property type="entry name" value="HTH_MarR-typ"/>
</dbReference>
<proteinExistence type="predicted"/>
<keyword evidence="2" id="KW-0238">DNA-binding</keyword>
<evidence type="ECO:0000259" key="1">
    <source>
        <dbReference type="PROSITE" id="PS50995"/>
    </source>
</evidence>
<protein>
    <submittedName>
        <fullName evidence="2">DNA-binding MarR family transcriptional regulator</fullName>
    </submittedName>
</protein>
<dbReference type="RefSeq" id="WP_313886021.1">
    <property type="nucleotide sequence ID" value="NZ_JAANOU010000001.1"/>
</dbReference>
<dbReference type="Gene3D" id="1.10.10.10">
    <property type="entry name" value="Winged helix-like DNA-binding domain superfamily/Winged helix DNA-binding domain"/>
    <property type="match status" value="1"/>
</dbReference>
<dbReference type="InterPro" id="IPR036390">
    <property type="entry name" value="WH_DNA-bd_sf"/>
</dbReference>
<dbReference type="InterPro" id="IPR039422">
    <property type="entry name" value="MarR/SlyA-like"/>
</dbReference>
<evidence type="ECO:0000313" key="2">
    <source>
        <dbReference type="EMBL" id="NIH78349.1"/>
    </source>
</evidence>
<dbReference type="SMART" id="SM00347">
    <property type="entry name" value="HTH_MARR"/>
    <property type="match status" value="1"/>
</dbReference>
<accession>A0ABX0SMZ9</accession>
<dbReference type="PANTHER" id="PTHR33164:SF106">
    <property type="entry name" value="TRANSCRIPTIONAL REGULATORY PROTEIN"/>
    <property type="match status" value="1"/>
</dbReference>
<sequence length="155" mass="16952">MASQHERRVVFRRYLDAVGLHGLAGAEAAGLHATEWYALSLLDLEGSLTSGELSARTGLTTGATTRLIDRLERAGYVRRTADPADRRKVVVEPVADAVAGVAEIVGPARRHIAEVIAQYPPDKQDVLFDYFARAAPAYRAASEEIRRTLKRGRAK</sequence>
<organism evidence="2 3">
    <name type="scientific">Amycolatopsis viridis</name>
    <dbReference type="NCBI Taxonomy" id="185678"/>
    <lineage>
        <taxon>Bacteria</taxon>
        <taxon>Bacillati</taxon>
        <taxon>Actinomycetota</taxon>
        <taxon>Actinomycetes</taxon>
        <taxon>Pseudonocardiales</taxon>
        <taxon>Pseudonocardiaceae</taxon>
        <taxon>Amycolatopsis</taxon>
    </lineage>
</organism>
<keyword evidence="3" id="KW-1185">Reference proteome</keyword>
<dbReference type="EMBL" id="JAANOU010000001">
    <property type="protein sequence ID" value="NIH78349.1"/>
    <property type="molecule type" value="Genomic_DNA"/>
</dbReference>
<dbReference type="PANTHER" id="PTHR33164">
    <property type="entry name" value="TRANSCRIPTIONAL REGULATOR, MARR FAMILY"/>
    <property type="match status" value="1"/>
</dbReference>
<dbReference type="InterPro" id="IPR036388">
    <property type="entry name" value="WH-like_DNA-bd_sf"/>
</dbReference>
<reference evidence="2 3" key="1">
    <citation type="submission" date="2020-03" db="EMBL/GenBank/DDBJ databases">
        <title>Sequencing the genomes of 1000 actinobacteria strains.</title>
        <authorList>
            <person name="Klenk H.-P."/>
        </authorList>
    </citation>
    <scope>NUCLEOTIDE SEQUENCE [LARGE SCALE GENOMIC DNA]</scope>
    <source>
        <strain evidence="2 3">DSM 45668</strain>
    </source>
</reference>
<feature type="domain" description="HTH marR-type" evidence="1">
    <location>
        <begin position="1"/>
        <end position="136"/>
    </location>
</feature>